<dbReference type="InterPro" id="IPR010540">
    <property type="entry name" value="CmpB_TMEM229"/>
</dbReference>
<dbReference type="Proteomes" id="UP000274920">
    <property type="component" value="Unassembled WGS sequence"/>
</dbReference>
<dbReference type="EMBL" id="RHJS01000002">
    <property type="protein sequence ID" value="RRK31075.1"/>
    <property type="molecule type" value="Genomic_DNA"/>
</dbReference>
<gene>
    <name evidence="2" type="ORF">EBB54_06575</name>
</gene>
<feature type="transmembrane region" description="Helical" evidence="1">
    <location>
        <begin position="6"/>
        <end position="27"/>
    </location>
</feature>
<evidence type="ECO:0000313" key="3">
    <source>
        <dbReference type="Proteomes" id="UP000274920"/>
    </source>
</evidence>
<proteinExistence type="predicted"/>
<protein>
    <recommendedName>
        <fullName evidence="4">ABC transporter permease</fullName>
    </recommendedName>
</protein>
<comment type="caution">
    <text evidence="2">The sequence shown here is derived from an EMBL/GenBank/DDBJ whole genome shotgun (WGS) entry which is preliminary data.</text>
</comment>
<sequence>MHITTIFIWFILYSILGWIYETIFCSVKTLKWDNRGMLIGPYCPIYGVGAVLDVLVCSGLPNYGAVFLTCMLGSAVLEYTTSYTTEKLFHAVWWDYSDLPLNIKGRICLPCSLGFGAAGLIVLYGIHPYMVRVTDSLSLSWQEPAALLLMAVFSADCALTADSLIALNVKLETTMKAIDSQISERYDAWIENTRQNLSEGLETLKEKISLEEFRERRMMEELKHTLSTMNWNQTRALRSSVSFRHARYRELGSRMKHALSFRRKETERQDLK</sequence>
<reference evidence="2" key="1">
    <citation type="submission" date="2018-10" db="EMBL/GenBank/DDBJ databases">
        <title>Schaedlerella arabinophila gen. nov. sp. nov., isolated from the mouse intestinal tract and comparative analysis with the genome of the closely related altered Schaedler flora strain ASF502.</title>
        <authorList>
            <person name="Miyake S."/>
            <person name="Soh M."/>
            <person name="Seedorf H."/>
        </authorList>
    </citation>
    <scope>NUCLEOTIDE SEQUENCE [LARGE SCALE GENOMIC DNA]</scope>
    <source>
        <strain evidence="2">DSM 106076</strain>
    </source>
</reference>
<dbReference type="AlphaFoldDB" id="A0A3R8JLN3"/>
<accession>A0A3R8JLN3</accession>
<evidence type="ECO:0008006" key="4">
    <source>
        <dbReference type="Google" id="ProtNLM"/>
    </source>
</evidence>
<name>A0A3R8JLN3_9FIRM</name>
<keyword evidence="1" id="KW-0472">Membrane</keyword>
<keyword evidence="1" id="KW-0812">Transmembrane</keyword>
<evidence type="ECO:0000313" key="2">
    <source>
        <dbReference type="EMBL" id="RRK31075.1"/>
    </source>
</evidence>
<organism evidence="2 3">
    <name type="scientific">Schaedlerella arabinosiphila</name>
    <dbReference type="NCBI Taxonomy" id="2044587"/>
    <lineage>
        <taxon>Bacteria</taxon>
        <taxon>Bacillati</taxon>
        <taxon>Bacillota</taxon>
        <taxon>Clostridia</taxon>
        <taxon>Lachnospirales</taxon>
        <taxon>Lachnospiraceae</taxon>
        <taxon>Schaedlerella</taxon>
    </lineage>
</organism>
<keyword evidence="1" id="KW-1133">Transmembrane helix</keyword>
<feature type="transmembrane region" description="Helical" evidence="1">
    <location>
        <begin position="146"/>
        <end position="167"/>
    </location>
</feature>
<evidence type="ECO:0000256" key="1">
    <source>
        <dbReference type="SAM" id="Phobius"/>
    </source>
</evidence>
<dbReference type="Pfam" id="PF06541">
    <property type="entry name" value="ABC_trans_CmpB"/>
    <property type="match status" value="1"/>
</dbReference>
<keyword evidence="3" id="KW-1185">Reference proteome</keyword>
<feature type="transmembrane region" description="Helical" evidence="1">
    <location>
        <begin position="107"/>
        <end position="126"/>
    </location>
</feature>